<dbReference type="EMBL" id="CM003609">
    <property type="protein sequence ID" value="KYP64646.1"/>
    <property type="molecule type" value="Genomic_DNA"/>
</dbReference>
<dbReference type="PANTHER" id="PTHR31890">
    <property type="entry name" value="PLANT INVERTASE/PECTIN METHYLESTERASE INHIBITOR SUPERFAMILY PROTEIN"/>
    <property type="match status" value="1"/>
</dbReference>
<accession>A0A151TC78</accession>
<keyword evidence="3" id="KW-1185">Reference proteome</keyword>
<dbReference type="InterPro" id="IPR035513">
    <property type="entry name" value="Invertase/methylesterase_inhib"/>
</dbReference>
<dbReference type="Gene3D" id="1.20.140.40">
    <property type="entry name" value="Invertase/pectin methylesterase inhibitor family protein"/>
    <property type="match status" value="1"/>
</dbReference>
<dbReference type="AlphaFoldDB" id="A0A151TC78"/>
<protein>
    <submittedName>
        <fullName evidence="2">Uncharacterized protein</fullName>
    </submittedName>
</protein>
<evidence type="ECO:0000256" key="1">
    <source>
        <dbReference type="SAM" id="SignalP"/>
    </source>
</evidence>
<reference evidence="2 3" key="1">
    <citation type="journal article" date="2012" name="Nat. Biotechnol.">
        <title>Draft genome sequence of pigeonpea (Cajanus cajan), an orphan legume crop of resource-poor farmers.</title>
        <authorList>
            <person name="Varshney R.K."/>
            <person name="Chen W."/>
            <person name="Li Y."/>
            <person name="Bharti A.K."/>
            <person name="Saxena R.K."/>
            <person name="Schlueter J.A."/>
            <person name="Donoghue M.T."/>
            <person name="Azam S."/>
            <person name="Fan G."/>
            <person name="Whaley A.M."/>
            <person name="Farmer A.D."/>
            <person name="Sheridan J."/>
            <person name="Iwata A."/>
            <person name="Tuteja R."/>
            <person name="Penmetsa R.V."/>
            <person name="Wu W."/>
            <person name="Upadhyaya H.D."/>
            <person name="Yang S.P."/>
            <person name="Shah T."/>
            <person name="Saxena K.B."/>
            <person name="Michael T."/>
            <person name="McCombie W.R."/>
            <person name="Yang B."/>
            <person name="Zhang G."/>
            <person name="Yang H."/>
            <person name="Wang J."/>
            <person name="Spillane C."/>
            <person name="Cook D.R."/>
            <person name="May G.D."/>
            <person name="Xu X."/>
            <person name="Jackson S.A."/>
        </authorList>
    </citation>
    <scope>NUCLEOTIDE SEQUENCE [LARGE SCALE GENOMIC DNA]</scope>
    <source>
        <strain evidence="3">cv. Asha</strain>
    </source>
</reference>
<dbReference type="OMA" id="AMAANHI"/>
<dbReference type="SUPFAM" id="SSF101148">
    <property type="entry name" value="Plant invertase/pectin methylesterase inhibitor"/>
    <property type="match status" value="1"/>
</dbReference>
<evidence type="ECO:0000313" key="2">
    <source>
        <dbReference type="EMBL" id="KYP64646.1"/>
    </source>
</evidence>
<keyword evidence="1" id="KW-0732">Signal</keyword>
<evidence type="ECO:0000313" key="3">
    <source>
        <dbReference type="Proteomes" id="UP000075243"/>
    </source>
</evidence>
<feature type="signal peptide" evidence="1">
    <location>
        <begin position="1"/>
        <end position="18"/>
    </location>
</feature>
<name>A0A151TC78_CAJCA</name>
<dbReference type="PANTHER" id="PTHR31890:SF24">
    <property type="entry name" value="PLANT INVERTASE_PECTIN METHYLESTERASE INHIBITOR PROTEIN"/>
    <property type="match status" value="1"/>
</dbReference>
<proteinExistence type="predicted"/>
<dbReference type="STRING" id="3821.A0A151TC78"/>
<dbReference type="Gramene" id="C.cajan_18704.t">
    <property type="protein sequence ID" value="C.cajan_18704.t.cds1"/>
    <property type="gene ID" value="C.cajan_18704"/>
</dbReference>
<sequence length="179" mass="19505">MLTICLIVIFHFSLPANARVHHSHRELVGNDPDLIGQTCKNAEKNEANCTKILRGIPDVVRAKNYFDFSKAILEFSLKEGTAGQNFLKELATKNNASAIVDCANVHYNEVVGSFWSALGELKEDPETANYDAKVAGDGAVNCQDVLNAAHIVNPDINALNYKMSLLSLIAFLATNNLSS</sequence>
<gene>
    <name evidence="2" type="ORF">KK1_019249</name>
</gene>
<feature type="chain" id="PRO_5007589012" evidence="1">
    <location>
        <begin position="19"/>
        <end position="179"/>
    </location>
</feature>
<dbReference type="Proteomes" id="UP000075243">
    <property type="component" value="Chromosome 7"/>
</dbReference>
<organism evidence="2 3">
    <name type="scientific">Cajanus cajan</name>
    <name type="common">Pigeon pea</name>
    <name type="synonym">Cajanus indicus</name>
    <dbReference type="NCBI Taxonomy" id="3821"/>
    <lineage>
        <taxon>Eukaryota</taxon>
        <taxon>Viridiplantae</taxon>
        <taxon>Streptophyta</taxon>
        <taxon>Embryophyta</taxon>
        <taxon>Tracheophyta</taxon>
        <taxon>Spermatophyta</taxon>
        <taxon>Magnoliopsida</taxon>
        <taxon>eudicotyledons</taxon>
        <taxon>Gunneridae</taxon>
        <taxon>Pentapetalae</taxon>
        <taxon>rosids</taxon>
        <taxon>fabids</taxon>
        <taxon>Fabales</taxon>
        <taxon>Fabaceae</taxon>
        <taxon>Papilionoideae</taxon>
        <taxon>50 kb inversion clade</taxon>
        <taxon>NPAAA clade</taxon>
        <taxon>indigoferoid/millettioid clade</taxon>
        <taxon>Phaseoleae</taxon>
        <taxon>Cajanus</taxon>
    </lineage>
</organism>